<feature type="region of interest" description="Disordered" evidence="1">
    <location>
        <begin position="1"/>
        <end position="21"/>
    </location>
</feature>
<feature type="domain" description="Dockerin" evidence="3">
    <location>
        <begin position="937"/>
        <end position="1002"/>
    </location>
</feature>
<organism evidence="4 5">
    <name type="scientific">Roseateles oligotrophus</name>
    <dbReference type="NCBI Taxonomy" id="1769250"/>
    <lineage>
        <taxon>Bacteria</taxon>
        <taxon>Pseudomonadati</taxon>
        <taxon>Pseudomonadota</taxon>
        <taxon>Betaproteobacteria</taxon>
        <taxon>Burkholderiales</taxon>
        <taxon>Sphaerotilaceae</taxon>
        <taxon>Roseateles</taxon>
    </lineage>
</organism>
<dbReference type="InterPro" id="IPR024079">
    <property type="entry name" value="MetalloPept_cat_dom_sf"/>
</dbReference>
<gene>
    <name evidence="4" type="ORF">LNV07_20750</name>
</gene>
<dbReference type="Pfam" id="PF00404">
    <property type="entry name" value="Dockerin_1"/>
    <property type="match status" value="1"/>
</dbReference>
<evidence type="ECO:0000256" key="1">
    <source>
        <dbReference type="SAM" id="MobiDB-lite"/>
    </source>
</evidence>
<dbReference type="Gene3D" id="3.40.390.10">
    <property type="entry name" value="Collagenase (Catalytic Domain)"/>
    <property type="match status" value="1"/>
</dbReference>
<evidence type="ECO:0000313" key="4">
    <source>
        <dbReference type="EMBL" id="MCV2370519.1"/>
    </source>
</evidence>
<protein>
    <submittedName>
        <fullName evidence="4">M12 family metallo-peptidase</fullName>
    </submittedName>
</protein>
<name>A0ABT2YKE6_9BURK</name>
<comment type="caution">
    <text evidence="4">The sequence shown here is derived from an EMBL/GenBank/DDBJ whole genome shotgun (WGS) entry which is preliminary data.</text>
</comment>
<dbReference type="Pfam" id="PF13574">
    <property type="entry name" value="Reprolysin_2"/>
    <property type="match status" value="1"/>
</dbReference>
<evidence type="ECO:0000313" key="5">
    <source>
        <dbReference type="Proteomes" id="UP001209701"/>
    </source>
</evidence>
<keyword evidence="5" id="KW-1185">Reference proteome</keyword>
<feature type="signal peptide" evidence="2">
    <location>
        <begin position="1"/>
        <end position="40"/>
    </location>
</feature>
<dbReference type="InterPro" id="IPR018247">
    <property type="entry name" value="EF_Hand_1_Ca_BS"/>
</dbReference>
<evidence type="ECO:0000256" key="2">
    <source>
        <dbReference type="SAM" id="SignalP"/>
    </source>
</evidence>
<evidence type="ECO:0000259" key="3">
    <source>
        <dbReference type="PROSITE" id="PS51766"/>
    </source>
</evidence>
<dbReference type="Gene3D" id="1.10.1330.10">
    <property type="entry name" value="Dockerin domain"/>
    <property type="match status" value="1"/>
</dbReference>
<dbReference type="CDD" id="cd14254">
    <property type="entry name" value="Dockerin_II"/>
    <property type="match status" value="1"/>
</dbReference>
<keyword evidence="2" id="KW-0732">Signal</keyword>
<accession>A0ABT2YKE6</accession>
<dbReference type="RefSeq" id="WP_263573099.1">
    <property type="nucleotide sequence ID" value="NZ_JAJIRN010000009.1"/>
</dbReference>
<dbReference type="InterPro" id="IPR036439">
    <property type="entry name" value="Dockerin_dom_sf"/>
</dbReference>
<dbReference type="SUPFAM" id="SSF55486">
    <property type="entry name" value="Metalloproteases ('zincins'), catalytic domain"/>
    <property type="match status" value="1"/>
</dbReference>
<dbReference type="InterPro" id="IPR002105">
    <property type="entry name" value="Dockerin_1_rpt"/>
</dbReference>
<dbReference type="EMBL" id="JAJIRN010000009">
    <property type="protein sequence ID" value="MCV2370519.1"/>
    <property type="molecule type" value="Genomic_DNA"/>
</dbReference>
<dbReference type="PROSITE" id="PS51766">
    <property type="entry name" value="DOCKERIN"/>
    <property type="match status" value="1"/>
</dbReference>
<feature type="chain" id="PRO_5045721133" evidence="2">
    <location>
        <begin position="41"/>
        <end position="1002"/>
    </location>
</feature>
<dbReference type="PROSITE" id="PS00018">
    <property type="entry name" value="EF_HAND_1"/>
    <property type="match status" value="2"/>
</dbReference>
<dbReference type="SUPFAM" id="SSF63446">
    <property type="entry name" value="Type I dockerin domain"/>
    <property type="match status" value="1"/>
</dbReference>
<dbReference type="InterPro" id="IPR016134">
    <property type="entry name" value="Dockerin_dom"/>
</dbReference>
<reference evidence="4 5" key="1">
    <citation type="submission" date="2021-11" db="EMBL/GenBank/DDBJ databases">
        <authorList>
            <person name="Liang Q."/>
            <person name="Mou H."/>
            <person name="Liu Z."/>
        </authorList>
    </citation>
    <scope>NUCLEOTIDE SEQUENCE [LARGE SCALE GENOMIC DNA]</scope>
    <source>
        <strain evidence="4 5">CHU3</strain>
    </source>
</reference>
<proteinExistence type="predicted"/>
<dbReference type="Proteomes" id="UP001209701">
    <property type="component" value="Unassembled WGS sequence"/>
</dbReference>
<sequence>MKLHQSRSPSSTGANKPSHARSQSAGAVMALCLVMAGAVAAPHAYAAVDRQESNATSQVQQVQTGGAFWQDSVATSGKVSAKGAVASVQPRRFRALTLDRSGLMALAKNAPMERSDAAALSPLVVSLPHPNGGYQRFAISESPVMESKLAEKHPEIKTFSGRGIDDPRATLRMDITPIGFHASIRSPKGAWYIDPKFHLDDSVYASYYGRDLPNTHGRLAEAMQTEAHIALTRGFYHAADAVEVRGFGFTPGAQVTITVQDPANDVAPRQTVNAVADQDGTVSASVTADPSRNLGAYEITVTDGRSSASSAYHVVGDEMSPAAATGNQLRNYRLALVTDPNYATFFGGGANVTAAKVTLVNRITHVYEDETSIRLTLVNDNDKLNFDTVAQTTGANGACGATACYTAAQVSTCGGGTLTRNKTVIGLLIGASNYDIGHIGMGNSGGGLASLGVVGGSSKAQGCTGVTTPVGDLFAVDYVAHEMGHQFAGNHSFNGISGSCTGGNRNAGTSVEPGSGSSIMAYAGICGTDDSQPHSDAYWSQRSFDEIVAYTSGAETNLNEVQMAALTGYAGTAKFTLKFNGNASADIVRGANFTVAGIKAAIEGISGWPAGGTVTASALTDAGFTVTFGGTLAGINVSKLELVNDGSFQGYVGEITAGGPTARGGSSNATGNSAPVVTVPAGYTIPLRTPFALTGAATDVDGDTLTYMWEQNDRGGSNGTSLPSNAKREGPLFRQFGTAANVSEANSQLYNSPGENLVTSNPTRVFPDMAQILVNNTNAVTGTCPAANVDCFSEFLPTKDYVGVAGVNASPAALNFKLTARDGRGGVGSASTKLILAPGAGPFLVTSHNSAMSVGSGTTQTVTWDVANTSAAPVSTANVKISLSVDGGNTFPHVLAASVPNNGSSSVILPAVASSKARFKVEAVDNVFFDVSNVDFAIVMVGDLNGDGKVNCDDLAIVKASMGKRVGDPGFDPRADVNGDGVVNVRDLSIVAQRLVTGSKCK</sequence>